<comment type="caution">
    <text evidence="11">The sequence shown here is derived from an EMBL/GenBank/DDBJ whole genome shotgun (WGS) entry which is preliminary data.</text>
</comment>
<evidence type="ECO:0000256" key="2">
    <source>
        <dbReference type="ARBA" id="ARBA00022723"/>
    </source>
</evidence>
<evidence type="ECO:0000313" key="12">
    <source>
        <dbReference type="Proteomes" id="UP000288716"/>
    </source>
</evidence>
<evidence type="ECO:0000259" key="10">
    <source>
        <dbReference type="PROSITE" id="PS50157"/>
    </source>
</evidence>
<keyword evidence="6" id="KW-0238">DNA-binding</keyword>
<evidence type="ECO:0000256" key="5">
    <source>
        <dbReference type="ARBA" id="ARBA00022833"/>
    </source>
</evidence>
<evidence type="ECO:0000256" key="7">
    <source>
        <dbReference type="ARBA" id="ARBA00023242"/>
    </source>
</evidence>
<keyword evidence="5" id="KW-0862">Zinc</keyword>
<accession>A0A443RXA1</accession>
<protein>
    <submittedName>
        <fullName evidence="11">Zinc finger protein 708-like protein</fullName>
    </submittedName>
</protein>
<dbReference type="SMART" id="SM00355">
    <property type="entry name" value="ZnF_C2H2"/>
    <property type="match status" value="4"/>
</dbReference>
<evidence type="ECO:0000256" key="6">
    <source>
        <dbReference type="ARBA" id="ARBA00023125"/>
    </source>
</evidence>
<evidence type="ECO:0000256" key="3">
    <source>
        <dbReference type="ARBA" id="ARBA00022737"/>
    </source>
</evidence>
<dbReference type="GO" id="GO:0000978">
    <property type="term" value="F:RNA polymerase II cis-regulatory region sequence-specific DNA binding"/>
    <property type="evidence" value="ECO:0007669"/>
    <property type="project" value="TreeGrafter"/>
</dbReference>
<name>A0A443RXA1_9ACAR</name>
<dbReference type="STRING" id="299467.A0A443RXA1"/>
<evidence type="ECO:0000256" key="9">
    <source>
        <dbReference type="SAM" id="MobiDB-lite"/>
    </source>
</evidence>
<reference evidence="11 12" key="1">
    <citation type="journal article" date="2018" name="Gigascience">
        <title>Genomes of trombidid mites reveal novel predicted allergens and laterally-transferred genes associated with secondary metabolism.</title>
        <authorList>
            <person name="Dong X."/>
            <person name="Chaisiri K."/>
            <person name="Xia D."/>
            <person name="Armstrong S.D."/>
            <person name="Fang Y."/>
            <person name="Donnelly M.J."/>
            <person name="Kadowaki T."/>
            <person name="McGarry J.W."/>
            <person name="Darby A.C."/>
            <person name="Makepeace B.L."/>
        </authorList>
    </citation>
    <scope>NUCLEOTIDE SEQUENCE [LARGE SCALE GENOMIC DNA]</scope>
    <source>
        <strain evidence="11">UoL-UT</strain>
    </source>
</reference>
<dbReference type="OrthoDB" id="6365676at2759"/>
<feature type="compositionally biased region" description="Basic and acidic residues" evidence="9">
    <location>
        <begin position="116"/>
        <end position="127"/>
    </location>
</feature>
<dbReference type="GO" id="GO:0006357">
    <property type="term" value="P:regulation of transcription by RNA polymerase II"/>
    <property type="evidence" value="ECO:0007669"/>
    <property type="project" value="TreeGrafter"/>
</dbReference>
<dbReference type="PANTHER" id="PTHR24404:SF114">
    <property type="entry name" value="KLUMPFUSS, ISOFORM B-RELATED"/>
    <property type="match status" value="1"/>
</dbReference>
<keyword evidence="3" id="KW-0677">Repeat</keyword>
<dbReference type="PROSITE" id="PS50157">
    <property type="entry name" value="ZINC_FINGER_C2H2_2"/>
    <property type="match status" value="3"/>
</dbReference>
<dbReference type="PANTHER" id="PTHR24404">
    <property type="entry name" value="ZINC FINGER PROTEIN"/>
    <property type="match status" value="1"/>
</dbReference>
<dbReference type="InterPro" id="IPR050589">
    <property type="entry name" value="Ikaros_C2H2-ZF"/>
</dbReference>
<dbReference type="Proteomes" id="UP000288716">
    <property type="component" value="Unassembled WGS sequence"/>
</dbReference>
<dbReference type="GO" id="GO:0003700">
    <property type="term" value="F:DNA-binding transcription factor activity"/>
    <property type="evidence" value="ECO:0007669"/>
    <property type="project" value="TreeGrafter"/>
</dbReference>
<keyword evidence="4 8" id="KW-0863">Zinc-finger</keyword>
<organism evidence="11 12">
    <name type="scientific">Leptotrombidium deliense</name>
    <dbReference type="NCBI Taxonomy" id="299467"/>
    <lineage>
        <taxon>Eukaryota</taxon>
        <taxon>Metazoa</taxon>
        <taxon>Ecdysozoa</taxon>
        <taxon>Arthropoda</taxon>
        <taxon>Chelicerata</taxon>
        <taxon>Arachnida</taxon>
        <taxon>Acari</taxon>
        <taxon>Acariformes</taxon>
        <taxon>Trombidiformes</taxon>
        <taxon>Prostigmata</taxon>
        <taxon>Anystina</taxon>
        <taxon>Parasitengona</taxon>
        <taxon>Trombiculoidea</taxon>
        <taxon>Trombiculidae</taxon>
        <taxon>Leptotrombidium</taxon>
    </lineage>
</organism>
<feature type="domain" description="C2H2-type" evidence="10">
    <location>
        <begin position="329"/>
        <end position="353"/>
    </location>
</feature>
<proteinExistence type="predicted"/>
<dbReference type="GO" id="GO:0005634">
    <property type="term" value="C:nucleus"/>
    <property type="evidence" value="ECO:0007669"/>
    <property type="project" value="UniProtKB-SubCell"/>
</dbReference>
<keyword evidence="12" id="KW-1185">Reference proteome</keyword>
<feature type="compositionally biased region" description="Basic and acidic residues" evidence="9">
    <location>
        <begin position="148"/>
        <end position="166"/>
    </location>
</feature>
<sequence length="353" mass="40144">MKANEHLLRQIPGGSSDLDNYRTAALQLDFAATQHEPDYSRFKGLNEEEREKAYAREVFNENIRLKHYIDNGFCFPSTSANTLSSILSIELPSERSGESIDETIATNDVTEGTESEDSRLIIDDNHADVPNSSNEKIIDDFEAQNDDFNKETTENDCSEDHQDGRETPQSSVEFNYCFNANYDPSSEGTVFDSVKESINEVATNYTLGFNNSQNNQSVGTTTVEVAMDSENECFILDSEMNPVALPSQFMCNVCGKQFDKKSSLRKHQESHNERLTCDQCSKTFSIRDNLRRHKETHTEKLKCRVCKAGPFSCVFALNRHSQIHSNNRYECHCGSSFNRLDNLKKHQKKLNHN</sequence>
<dbReference type="GO" id="GO:0008270">
    <property type="term" value="F:zinc ion binding"/>
    <property type="evidence" value="ECO:0007669"/>
    <property type="project" value="UniProtKB-KW"/>
</dbReference>
<evidence type="ECO:0000256" key="1">
    <source>
        <dbReference type="ARBA" id="ARBA00004123"/>
    </source>
</evidence>
<evidence type="ECO:0000256" key="8">
    <source>
        <dbReference type="PROSITE-ProRule" id="PRU00042"/>
    </source>
</evidence>
<dbReference type="Gene3D" id="3.30.160.60">
    <property type="entry name" value="Classic Zinc Finger"/>
    <property type="match status" value="3"/>
</dbReference>
<gene>
    <name evidence="11" type="ORF">B4U80_08139</name>
</gene>
<dbReference type="SUPFAM" id="SSF57667">
    <property type="entry name" value="beta-beta-alpha zinc fingers"/>
    <property type="match status" value="1"/>
</dbReference>
<comment type="subcellular location">
    <subcellularLocation>
        <location evidence="1">Nucleus</location>
    </subcellularLocation>
</comment>
<evidence type="ECO:0000313" key="11">
    <source>
        <dbReference type="EMBL" id="RWS19986.1"/>
    </source>
</evidence>
<dbReference type="AlphaFoldDB" id="A0A443RXA1"/>
<dbReference type="EMBL" id="NCKV01021011">
    <property type="protein sequence ID" value="RWS19986.1"/>
    <property type="molecule type" value="Genomic_DNA"/>
</dbReference>
<dbReference type="VEuPathDB" id="VectorBase:LDEU012054"/>
<feature type="domain" description="C2H2-type" evidence="10">
    <location>
        <begin position="275"/>
        <end position="302"/>
    </location>
</feature>
<keyword evidence="7" id="KW-0539">Nucleus</keyword>
<feature type="region of interest" description="Disordered" evidence="9">
    <location>
        <begin position="94"/>
        <end position="135"/>
    </location>
</feature>
<evidence type="ECO:0000256" key="4">
    <source>
        <dbReference type="ARBA" id="ARBA00022771"/>
    </source>
</evidence>
<dbReference type="InterPro" id="IPR013087">
    <property type="entry name" value="Znf_C2H2_type"/>
</dbReference>
<dbReference type="Pfam" id="PF00096">
    <property type="entry name" value="zf-C2H2"/>
    <property type="match status" value="2"/>
</dbReference>
<keyword evidence="2" id="KW-0479">Metal-binding</keyword>
<dbReference type="PROSITE" id="PS00028">
    <property type="entry name" value="ZINC_FINGER_C2H2_1"/>
    <property type="match status" value="2"/>
</dbReference>
<feature type="domain" description="C2H2-type" evidence="10">
    <location>
        <begin position="249"/>
        <end position="276"/>
    </location>
</feature>
<dbReference type="FunFam" id="3.30.160.60:FF:001397">
    <property type="entry name" value="Datilografo, isoform A"/>
    <property type="match status" value="1"/>
</dbReference>
<feature type="region of interest" description="Disordered" evidence="9">
    <location>
        <begin position="148"/>
        <end position="170"/>
    </location>
</feature>
<dbReference type="InterPro" id="IPR036236">
    <property type="entry name" value="Znf_C2H2_sf"/>
</dbReference>